<dbReference type="Gene3D" id="3.20.20.80">
    <property type="entry name" value="Glycosidases"/>
    <property type="match status" value="1"/>
</dbReference>
<dbReference type="InterPro" id="IPR017853">
    <property type="entry name" value="GH"/>
</dbReference>
<evidence type="ECO:0000313" key="7">
    <source>
        <dbReference type="EMBL" id="SES15677.1"/>
    </source>
</evidence>
<dbReference type="Pfam" id="PF17189">
    <property type="entry name" value="Glyco_hydro_30C"/>
    <property type="match status" value="1"/>
</dbReference>
<dbReference type="Gene3D" id="2.60.40.1180">
    <property type="entry name" value="Golgi alpha-mannosidase II"/>
    <property type="match status" value="1"/>
</dbReference>
<protein>
    <submittedName>
        <fullName evidence="7">Glucosylceramidase</fullName>
    </submittedName>
</protein>
<dbReference type="PRINTS" id="PR00843">
    <property type="entry name" value="GLHYDRLASE30"/>
</dbReference>
<evidence type="ECO:0000259" key="5">
    <source>
        <dbReference type="Pfam" id="PF02055"/>
    </source>
</evidence>
<comment type="similarity">
    <text evidence="1 4">Belongs to the glycosyl hydrolase 30 family.</text>
</comment>
<dbReference type="STRING" id="1601833.SAMN05518684_10991"/>
<reference evidence="8" key="1">
    <citation type="submission" date="2016-10" db="EMBL/GenBank/DDBJ databases">
        <authorList>
            <person name="Varghese N."/>
            <person name="Submissions S."/>
        </authorList>
    </citation>
    <scope>NUCLEOTIDE SEQUENCE [LARGE SCALE GENOMIC DNA]</scope>
    <source>
        <strain evidence="8">S9</strain>
    </source>
</reference>
<sequence length="445" mass="50814">MKHVQVIQTSKYSDKKWDHKQPLMLDKKFSNKGNNDITVDPAKEYQEWLGFGGAFTEAAAYTLSQISPDNRQDVINAYFNKPEGLGYNLGRTHIHSCDFALENYTYVDENDTSLKSFSIGREYKYVIPLIKEAANKANKELTLLASPWSPPAWMKTNNEMNHGGKLKEEYRQTWANYFVKYIEEMESAGIPIWGVTVQNEPEATQVWDSCLYTAEEERDFIKDYLGPTFSKNGLADKKIIILDHNRDIMVERATTVLSDPEASKYIWGTGNHWYVSEEFENLSKVHEAFPDKHLIFTEGCIEGGVKLGAWDTGERYARNIIGDMNNWLEGFIDWNLVLNEQGGPNHVGNYCDAPVIADTKNDQVHFKYYYIGHFSKYIEPGAKRIDVNSTLESVSVTAFKNPNGEVVIVILNEKDEEHHTVLNFENGQTDITVPKRSITTCIIKS</sequence>
<proteinExistence type="inferred from homology"/>
<dbReference type="GO" id="GO:0006680">
    <property type="term" value="P:glucosylceramide catabolic process"/>
    <property type="evidence" value="ECO:0007669"/>
    <property type="project" value="TreeGrafter"/>
</dbReference>
<dbReference type="InterPro" id="IPR033453">
    <property type="entry name" value="Glyco_hydro_30_TIM-barrel"/>
</dbReference>
<dbReference type="Proteomes" id="UP000198571">
    <property type="component" value="Unassembled WGS sequence"/>
</dbReference>
<dbReference type="InterPro" id="IPR033452">
    <property type="entry name" value="GH30_C"/>
</dbReference>
<gene>
    <name evidence="7" type="ORF">SAMN05518684_10991</name>
</gene>
<keyword evidence="8" id="KW-1185">Reference proteome</keyword>
<keyword evidence="2" id="KW-0732">Signal</keyword>
<accession>A0A1H9V347</accession>
<keyword evidence="4" id="KW-0326">Glycosidase</keyword>
<keyword evidence="3 4" id="KW-0378">Hydrolase</keyword>
<evidence type="ECO:0000256" key="2">
    <source>
        <dbReference type="ARBA" id="ARBA00022729"/>
    </source>
</evidence>
<evidence type="ECO:0000256" key="1">
    <source>
        <dbReference type="ARBA" id="ARBA00005382"/>
    </source>
</evidence>
<dbReference type="PANTHER" id="PTHR11069:SF23">
    <property type="entry name" value="LYSOSOMAL ACID GLUCOSYLCERAMIDASE"/>
    <property type="match status" value="1"/>
</dbReference>
<dbReference type="Pfam" id="PF02055">
    <property type="entry name" value="Glyco_hydro_30"/>
    <property type="match status" value="1"/>
</dbReference>
<dbReference type="EMBL" id="FOGT01000009">
    <property type="protein sequence ID" value="SES15677.1"/>
    <property type="molecule type" value="Genomic_DNA"/>
</dbReference>
<feature type="domain" description="Glycosyl hydrolase family 30 TIM-barrel" evidence="5">
    <location>
        <begin position="50"/>
        <end position="378"/>
    </location>
</feature>
<dbReference type="InterPro" id="IPR013780">
    <property type="entry name" value="Glyco_hydro_b"/>
</dbReference>
<dbReference type="SUPFAM" id="SSF51011">
    <property type="entry name" value="Glycosyl hydrolase domain"/>
    <property type="match status" value="1"/>
</dbReference>
<evidence type="ECO:0000313" key="8">
    <source>
        <dbReference type="Proteomes" id="UP000198571"/>
    </source>
</evidence>
<evidence type="ECO:0000259" key="6">
    <source>
        <dbReference type="Pfam" id="PF17189"/>
    </source>
</evidence>
<evidence type="ECO:0000256" key="4">
    <source>
        <dbReference type="RuleBase" id="RU361188"/>
    </source>
</evidence>
<evidence type="ECO:0000256" key="3">
    <source>
        <dbReference type="ARBA" id="ARBA00022801"/>
    </source>
</evidence>
<dbReference type="RefSeq" id="WP_245733094.1">
    <property type="nucleotide sequence ID" value="NZ_FOGT01000009.1"/>
</dbReference>
<dbReference type="GO" id="GO:0016020">
    <property type="term" value="C:membrane"/>
    <property type="evidence" value="ECO:0007669"/>
    <property type="project" value="GOC"/>
</dbReference>
<feature type="domain" description="Glycosyl hydrolase family 30 beta sandwich" evidence="6">
    <location>
        <begin position="381"/>
        <end position="441"/>
    </location>
</feature>
<dbReference type="InterPro" id="IPR001139">
    <property type="entry name" value="Glyco_hydro_30"/>
</dbReference>
<dbReference type="SUPFAM" id="SSF51445">
    <property type="entry name" value="(Trans)glycosidases"/>
    <property type="match status" value="1"/>
</dbReference>
<dbReference type="GO" id="GO:0004348">
    <property type="term" value="F:glucosylceramidase activity"/>
    <property type="evidence" value="ECO:0007669"/>
    <property type="project" value="InterPro"/>
</dbReference>
<dbReference type="PANTHER" id="PTHR11069">
    <property type="entry name" value="GLUCOSYLCERAMIDASE"/>
    <property type="match status" value="1"/>
</dbReference>
<name>A0A1H9V347_9BACI</name>
<dbReference type="AlphaFoldDB" id="A0A1H9V347"/>
<organism evidence="7 8">
    <name type="scientific">Salipaludibacillus aurantiacus</name>
    <dbReference type="NCBI Taxonomy" id="1601833"/>
    <lineage>
        <taxon>Bacteria</taxon>
        <taxon>Bacillati</taxon>
        <taxon>Bacillota</taxon>
        <taxon>Bacilli</taxon>
        <taxon>Bacillales</taxon>
        <taxon>Bacillaceae</taxon>
    </lineage>
</organism>